<proteinExistence type="predicted"/>
<keyword evidence="2" id="KW-1185">Reference proteome</keyword>
<evidence type="ECO:0000313" key="2">
    <source>
        <dbReference type="Proteomes" id="UP000076837"/>
    </source>
</evidence>
<sequence>MREYTMTHGDYHELYDGPLFEGADSFFFDSEVNRNLEDRTSIDDIPNMVAASNLNMDTASTDNTAFQYSDSSYGYYDTSGFLWSRHIGAGFESVVSPPYEGPVETSEAVPTASVAREAARIVKPDIRVEVYDDSLGTCQPARQHQGYLTDSSSGYIATPDPTEGTSIDTNYEHDDIQREHSTHAAYADPSQYPSQMDCDLAGLRLQASASEIARPHDGVSSPLLSGSFTMERSFPLHMYTPDGNPFGGVETRFIETSPGVYSSDHAGHPNSANSQIPSMYERLSLGLVGGMTVSRPSSTNTAGVLSNQHTHFEQPMFPTRGFSTAMFNGVSTGFDERESQPSSLCRFVTPSSQMYVY</sequence>
<dbReference type="AlphaFoldDB" id="A0A163BF20"/>
<dbReference type="EMBL" id="JYNV01000240">
    <property type="protein sequence ID" value="KZM21739.1"/>
    <property type="molecule type" value="Genomic_DNA"/>
</dbReference>
<comment type="caution">
    <text evidence="1">The sequence shown here is derived from an EMBL/GenBank/DDBJ whole genome shotgun (WGS) entry which is preliminary data.</text>
</comment>
<name>A0A163BF20_DIDRA</name>
<protein>
    <submittedName>
        <fullName evidence="1">Uncharacterized protein</fullName>
    </submittedName>
</protein>
<evidence type="ECO:0000313" key="1">
    <source>
        <dbReference type="EMBL" id="KZM21739.1"/>
    </source>
</evidence>
<gene>
    <name evidence="1" type="ORF">ST47_g7091</name>
</gene>
<reference evidence="1 2" key="1">
    <citation type="journal article" date="2016" name="Sci. Rep.">
        <title>Draft genome sequencing and secretome analysis of fungal phytopathogen Ascochyta rabiei provides insight into the necrotrophic effector repertoire.</title>
        <authorList>
            <person name="Verma S."/>
            <person name="Gazara R.K."/>
            <person name="Nizam S."/>
            <person name="Parween S."/>
            <person name="Chattopadhyay D."/>
            <person name="Verma P.K."/>
        </authorList>
    </citation>
    <scope>NUCLEOTIDE SEQUENCE [LARGE SCALE GENOMIC DNA]</scope>
    <source>
        <strain evidence="1 2">ArDII</strain>
    </source>
</reference>
<organism evidence="1 2">
    <name type="scientific">Didymella rabiei</name>
    <name type="common">Chickpea ascochyta blight fungus</name>
    <name type="synonym">Mycosphaerella rabiei</name>
    <dbReference type="NCBI Taxonomy" id="5454"/>
    <lineage>
        <taxon>Eukaryota</taxon>
        <taxon>Fungi</taxon>
        <taxon>Dikarya</taxon>
        <taxon>Ascomycota</taxon>
        <taxon>Pezizomycotina</taxon>
        <taxon>Dothideomycetes</taxon>
        <taxon>Pleosporomycetidae</taxon>
        <taxon>Pleosporales</taxon>
        <taxon>Pleosporineae</taxon>
        <taxon>Didymellaceae</taxon>
        <taxon>Ascochyta</taxon>
    </lineage>
</organism>
<dbReference type="Proteomes" id="UP000076837">
    <property type="component" value="Unassembled WGS sequence"/>
</dbReference>
<accession>A0A163BF20</accession>